<dbReference type="RefSeq" id="XP_062718720.1">
    <property type="nucleotide sequence ID" value="XM_062863303.1"/>
</dbReference>
<evidence type="ECO:0000313" key="3">
    <source>
        <dbReference type="Proteomes" id="UP001273166"/>
    </source>
</evidence>
<keyword evidence="3" id="KW-1185">Reference proteome</keyword>
<evidence type="ECO:0000313" key="2">
    <source>
        <dbReference type="EMBL" id="KAK3302940.1"/>
    </source>
</evidence>
<gene>
    <name evidence="2" type="ORF">B0T15DRAFT_259503</name>
</gene>
<dbReference type="GeneID" id="87882132"/>
<keyword evidence="1" id="KW-1133">Transmembrane helix</keyword>
<evidence type="ECO:0000256" key="1">
    <source>
        <dbReference type="SAM" id="Phobius"/>
    </source>
</evidence>
<organism evidence="2 3">
    <name type="scientific">Chaetomium strumarium</name>
    <dbReference type="NCBI Taxonomy" id="1170767"/>
    <lineage>
        <taxon>Eukaryota</taxon>
        <taxon>Fungi</taxon>
        <taxon>Dikarya</taxon>
        <taxon>Ascomycota</taxon>
        <taxon>Pezizomycotina</taxon>
        <taxon>Sordariomycetes</taxon>
        <taxon>Sordariomycetidae</taxon>
        <taxon>Sordariales</taxon>
        <taxon>Chaetomiaceae</taxon>
        <taxon>Chaetomium</taxon>
    </lineage>
</organism>
<dbReference type="Pfam" id="PF14087">
    <property type="entry name" value="DUF4267"/>
    <property type="match status" value="1"/>
</dbReference>
<name>A0AAJ0GNF0_9PEZI</name>
<feature type="transmembrane region" description="Helical" evidence="1">
    <location>
        <begin position="110"/>
        <end position="128"/>
    </location>
</feature>
<feature type="transmembrane region" description="Helical" evidence="1">
    <location>
        <begin position="83"/>
        <end position="104"/>
    </location>
</feature>
<dbReference type="EMBL" id="JAUDZG010000006">
    <property type="protein sequence ID" value="KAK3302940.1"/>
    <property type="molecule type" value="Genomic_DNA"/>
</dbReference>
<keyword evidence="1" id="KW-0812">Transmembrane</keyword>
<proteinExistence type="predicted"/>
<dbReference type="InterPro" id="IPR025363">
    <property type="entry name" value="DUF4267"/>
</dbReference>
<reference evidence="2" key="1">
    <citation type="journal article" date="2023" name="Mol. Phylogenet. Evol.">
        <title>Genome-scale phylogeny and comparative genomics of the fungal order Sordariales.</title>
        <authorList>
            <person name="Hensen N."/>
            <person name="Bonometti L."/>
            <person name="Westerberg I."/>
            <person name="Brannstrom I.O."/>
            <person name="Guillou S."/>
            <person name="Cros-Aarteil S."/>
            <person name="Calhoun S."/>
            <person name="Haridas S."/>
            <person name="Kuo A."/>
            <person name="Mondo S."/>
            <person name="Pangilinan J."/>
            <person name="Riley R."/>
            <person name="LaButti K."/>
            <person name="Andreopoulos B."/>
            <person name="Lipzen A."/>
            <person name="Chen C."/>
            <person name="Yan M."/>
            <person name="Daum C."/>
            <person name="Ng V."/>
            <person name="Clum A."/>
            <person name="Steindorff A."/>
            <person name="Ohm R.A."/>
            <person name="Martin F."/>
            <person name="Silar P."/>
            <person name="Natvig D.O."/>
            <person name="Lalanne C."/>
            <person name="Gautier V."/>
            <person name="Ament-Velasquez S.L."/>
            <person name="Kruys A."/>
            <person name="Hutchinson M.I."/>
            <person name="Powell A.J."/>
            <person name="Barry K."/>
            <person name="Miller A.N."/>
            <person name="Grigoriev I.V."/>
            <person name="Debuchy R."/>
            <person name="Gladieux P."/>
            <person name="Hiltunen Thoren M."/>
            <person name="Johannesson H."/>
        </authorList>
    </citation>
    <scope>NUCLEOTIDE SEQUENCE</scope>
    <source>
        <strain evidence="2">CBS 333.67</strain>
    </source>
</reference>
<dbReference type="AlphaFoldDB" id="A0AAJ0GNF0"/>
<accession>A0AAJ0GNF0</accession>
<reference evidence="2" key="2">
    <citation type="submission" date="2023-06" db="EMBL/GenBank/DDBJ databases">
        <authorList>
            <consortium name="Lawrence Berkeley National Laboratory"/>
            <person name="Mondo S.J."/>
            <person name="Hensen N."/>
            <person name="Bonometti L."/>
            <person name="Westerberg I."/>
            <person name="Brannstrom I.O."/>
            <person name="Guillou S."/>
            <person name="Cros-Aarteil S."/>
            <person name="Calhoun S."/>
            <person name="Haridas S."/>
            <person name="Kuo A."/>
            <person name="Pangilinan J."/>
            <person name="Riley R."/>
            <person name="Labutti K."/>
            <person name="Andreopoulos B."/>
            <person name="Lipzen A."/>
            <person name="Chen C."/>
            <person name="Yanf M."/>
            <person name="Daum C."/>
            <person name="Ng V."/>
            <person name="Clum A."/>
            <person name="Steindorff A."/>
            <person name="Ohm R."/>
            <person name="Martin F."/>
            <person name="Silar P."/>
            <person name="Natvig D."/>
            <person name="Lalanne C."/>
            <person name="Gautier V."/>
            <person name="Ament-Velasquez S.L."/>
            <person name="Kruys A."/>
            <person name="Hutchinson M.I."/>
            <person name="Powell A.J."/>
            <person name="Barry K."/>
            <person name="Miller A.N."/>
            <person name="Grigoriev I.V."/>
            <person name="Debuchy R."/>
            <person name="Gladieux P."/>
            <person name="Thoren M.H."/>
            <person name="Johannesson H."/>
        </authorList>
    </citation>
    <scope>NUCLEOTIDE SEQUENCE</scope>
    <source>
        <strain evidence="2">CBS 333.67</strain>
    </source>
</reference>
<sequence length="137" mass="14193">MAFSQSSALQLAAHAFATIFTGFGINAILRPTNALTFFEFAPPASPSEAGMVDSLMAVYGVRDIFMGVAIYAAALLGTKRSLGLTLIAASGVAIADGLVCYSHGQGHWNHWGYAPIITAVGAMLLGLFDGANKAKKA</sequence>
<feature type="transmembrane region" description="Helical" evidence="1">
    <location>
        <begin position="56"/>
        <end position="76"/>
    </location>
</feature>
<keyword evidence="1" id="KW-0472">Membrane</keyword>
<dbReference type="Proteomes" id="UP001273166">
    <property type="component" value="Unassembled WGS sequence"/>
</dbReference>
<protein>
    <submittedName>
        <fullName evidence="2">Uncharacterized protein</fullName>
    </submittedName>
</protein>
<comment type="caution">
    <text evidence="2">The sequence shown here is derived from an EMBL/GenBank/DDBJ whole genome shotgun (WGS) entry which is preliminary data.</text>
</comment>
<feature type="transmembrane region" description="Helical" evidence="1">
    <location>
        <begin position="12"/>
        <end position="29"/>
    </location>
</feature>